<dbReference type="GeneID" id="93425554"/>
<dbReference type="GO" id="GO:0006811">
    <property type="term" value="P:monoatomic ion transport"/>
    <property type="evidence" value="ECO:0007669"/>
    <property type="project" value="UniProtKB-KW"/>
</dbReference>
<dbReference type="InterPro" id="IPR050222">
    <property type="entry name" value="MATE_MdtK"/>
</dbReference>
<evidence type="ECO:0000256" key="1">
    <source>
        <dbReference type="ARBA" id="ARBA00004651"/>
    </source>
</evidence>
<feature type="transmembrane region" description="Helical" evidence="10">
    <location>
        <begin position="138"/>
        <end position="160"/>
    </location>
</feature>
<dbReference type="PANTHER" id="PTHR43298">
    <property type="entry name" value="MULTIDRUG RESISTANCE PROTEIN NORM-RELATED"/>
    <property type="match status" value="1"/>
</dbReference>
<organism evidence="11 12">
    <name type="scientific">Paramuribaculum intestinale</name>
    <dbReference type="NCBI Taxonomy" id="2094151"/>
    <lineage>
        <taxon>Bacteria</taxon>
        <taxon>Pseudomonadati</taxon>
        <taxon>Bacteroidota</taxon>
        <taxon>Bacteroidia</taxon>
        <taxon>Bacteroidales</taxon>
        <taxon>Muribaculaceae</taxon>
        <taxon>Paramuribaculum</taxon>
    </lineage>
</organism>
<dbReference type="Proteomes" id="UP000244925">
    <property type="component" value="Unassembled WGS sequence"/>
</dbReference>
<dbReference type="PIRSF" id="PIRSF006603">
    <property type="entry name" value="DinF"/>
    <property type="match status" value="1"/>
</dbReference>
<evidence type="ECO:0000256" key="8">
    <source>
        <dbReference type="ARBA" id="ARBA00023136"/>
    </source>
</evidence>
<dbReference type="GO" id="GO:0015297">
    <property type="term" value="F:antiporter activity"/>
    <property type="evidence" value="ECO:0007669"/>
    <property type="project" value="UniProtKB-KW"/>
</dbReference>
<dbReference type="RefSeq" id="WP_107035397.1">
    <property type="nucleotide sequence ID" value="NZ_CAONGC010000012.1"/>
</dbReference>
<name>A0A2V1IZR2_9BACT</name>
<dbReference type="PANTHER" id="PTHR43298:SF2">
    <property type="entry name" value="FMN_FAD EXPORTER YEEO-RELATED"/>
    <property type="match status" value="1"/>
</dbReference>
<feature type="transmembrane region" description="Helical" evidence="10">
    <location>
        <begin position="172"/>
        <end position="191"/>
    </location>
</feature>
<sequence>MIKLIQSGAPLSLGQRLKLTASLSWPAIMAQLSSILMQYIDAAMVGRLGASDSAAVGLVSTSLWLFWGTCSAATMGFSVQVAHRVGAADYSMARSILRQGITSSIVIGAVVALIGMAIAHPLPIWLGGDETINSKASLYFMVFVAALPVLTLNYLGCAVMRASGNMKVPGGLNVMMCVLDVVFNFLLIFPARQIDVGAVHLTVPGAGLGVLGAALGTVAAELVCAALALWYVTCRQRDLAIFGRRASDQGSFRPRRKVMRNALKVSAPMSLEHAVICGAQIMVTVIVAPLGVMAIAANSFAVTAEALCYMPGYGLADAATTLTGQSYGAGRPALARQFGYLTVTLGMIVMTLMGAVLWVFAPAVMELFSPVEEICRLGSEALRIEAWAEPMFAASIVAYGVMVGVGDTVVPAVMNFSSIWLVRLPIAALLAPTMGLAGVWTAMCIELCFRGAIFLWRLLSGAWLRHGLDTSGEPGPQPDPNV</sequence>
<evidence type="ECO:0000313" key="11">
    <source>
        <dbReference type="EMBL" id="PWB08651.1"/>
    </source>
</evidence>
<evidence type="ECO:0000256" key="6">
    <source>
        <dbReference type="ARBA" id="ARBA00022989"/>
    </source>
</evidence>
<evidence type="ECO:0000256" key="9">
    <source>
        <dbReference type="ARBA" id="ARBA00031636"/>
    </source>
</evidence>
<evidence type="ECO:0000256" key="7">
    <source>
        <dbReference type="ARBA" id="ARBA00023065"/>
    </source>
</evidence>
<feature type="transmembrane region" description="Helical" evidence="10">
    <location>
        <begin position="100"/>
        <end position="126"/>
    </location>
</feature>
<keyword evidence="2" id="KW-0813">Transport</keyword>
<dbReference type="Pfam" id="PF01554">
    <property type="entry name" value="MatE"/>
    <property type="match status" value="2"/>
</dbReference>
<dbReference type="AlphaFoldDB" id="A0A2V1IZR2"/>
<keyword evidence="12" id="KW-1185">Reference proteome</keyword>
<evidence type="ECO:0000256" key="5">
    <source>
        <dbReference type="ARBA" id="ARBA00022692"/>
    </source>
</evidence>
<accession>A0A2V1IZR2</accession>
<keyword evidence="7" id="KW-0406">Ion transport</keyword>
<reference evidence="12" key="1">
    <citation type="submission" date="2018-02" db="EMBL/GenBank/DDBJ databases">
        <authorList>
            <person name="Clavel T."/>
            <person name="Strowig T."/>
        </authorList>
    </citation>
    <scope>NUCLEOTIDE SEQUENCE [LARGE SCALE GENOMIC DNA]</scope>
    <source>
        <strain evidence="12">DSM 100764</strain>
    </source>
</reference>
<dbReference type="InterPro" id="IPR048279">
    <property type="entry name" value="MdtK-like"/>
</dbReference>
<protein>
    <recommendedName>
        <fullName evidence="9">Multidrug-efflux transporter</fullName>
    </recommendedName>
</protein>
<dbReference type="InterPro" id="IPR002528">
    <property type="entry name" value="MATE_fam"/>
</dbReference>
<feature type="transmembrane region" description="Helical" evidence="10">
    <location>
        <begin position="426"/>
        <end position="449"/>
    </location>
</feature>
<feature type="transmembrane region" description="Helical" evidence="10">
    <location>
        <begin position="55"/>
        <end position="79"/>
    </location>
</feature>
<dbReference type="CDD" id="cd13137">
    <property type="entry name" value="MATE_NorM_like"/>
    <property type="match status" value="1"/>
</dbReference>
<keyword evidence="8 10" id="KW-0472">Membrane</keyword>
<keyword evidence="4" id="KW-1003">Cell membrane</keyword>
<evidence type="ECO:0000256" key="10">
    <source>
        <dbReference type="SAM" id="Phobius"/>
    </source>
</evidence>
<feature type="transmembrane region" description="Helical" evidence="10">
    <location>
        <begin position="338"/>
        <end position="365"/>
    </location>
</feature>
<proteinExistence type="predicted"/>
<evidence type="ECO:0000256" key="2">
    <source>
        <dbReference type="ARBA" id="ARBA00022448"/>
    </source>
</evidence>
<keyword evidence="5 10" id="KW-0812">Transmembrane</keyword>
<dbReference type="NCBIfam" id="TIGR00797">
    <property type="entry name" value="matE"/>
    <property type="match status" value="1"/>
</dbReference>
<feature type="transmembrane region" description="Helical" evidence="10">
    <location>
        <begin position="386"/>
        <end position="406"/>
    </location>
</feature>
<evidence type="ECO:0000256" key="3">
    <source>
        <dbReference type="ARBA" id="ARBA00022449"/>
    </source>
</evidence>
<gene>
    <name evidence="11" type="ORF">C5O25_03755</name>
</gene>
<evidence type="ECO:0000313" key="12">
    <source>
        <dbReference type="Proteomes" id="UP000244925"/>
    </source>
</evidence>
<keyword evidence="3" id="KW-0050">Antiport</keyword>
<comment type="subcellular location">
    <subcellularLocation>
        <location evidence="1">Cell membrane</location>
        <topology evidence="1">Multi-pass membrane protein</topology>
    </subcellularLocation>
</comment>
<dbReference type="GO" id="GO:0042910">
    <property type="term" value="F:xenobiotic transmembrane transporter activity"/>
    <property type="evidence" value="ECO:0007669"/>
    <property type="project" value="InterPro"/>
</dbReference>
<keyword evidence="6 10" id="KW-1133">Transmembrane helix</keyword>
<dbReference type="GO" id="GO:0005886">
    <property type="term" value="C:plasma membrane"/>
    <property type="evidence" value="ECO:0007669"/>
    <property type="project" value="UniProtKB-SubCell"/>
</dbReference>
<comment type="caution">
    <text evidence="11">The sequence shown here is derived from an EMBL/GenBank/DDBJ whole genome shotgun (WGS) entry which is preliminary data.</text>
</comment>
<feature type="transmembrane region" description="Helical" evidence="10">
    <location>
        <begin position="274"/>
        <end position="297"/>
    </location>
</feature>
<feature type="transmembrane region" description="Helical" evidence="10">
    <location>
        <begin position="21"/>
        <end position="40"/>
    </location>
</feature>
<evidence type="ECO:0000256" key="4">
    <source>
        <dbReference type="ARBA" id="ARBA00022475"/>
    </source>
</evidence>
<feature type="transmembrane region" description="Helical" evidence="10">
    <location>
        <begin position="211"/>
        <end position="232"/>
    </location>
</feature>
<dbReference type="EMBL" id="PUBV01000005">
    <property type="protein sequence ID" value="PWB08651.1"/>
    <property type="molecule type" value="Genomic_DNA"/>
</dbReference>